<dbReference type="GO" id="GO:0006355">
    <property type="term" value="P:regulation of DNA-templated transcription"/>
    <property type="evidence" value="ECO:0007669"/>
    <property type="project" value="InterPro"/>
</dbReference>
<reference evidence="6" key="1">
    <citation type="submission" date="2017-02" db="EMBL/GenBank/DDBJ databases">
        <authorList>
            <person name="Varghese N."/>
            <person name="Submissions S."/>
        </authorList>
    </citation>
    <scope>NUCLEOTIDE SEQUENCE [LARGE SCALE GENOMIC DNA]</scope>
    <source>
        <strain evidence="6">USBA 833</strain>
    </source>
</reference>
<organism evidence="5 6">
    <name type="scientific">Caloramator quimbayensis</name>
    <dbReference type="NCBI Taxonomy" id="1147123"/>
    <lineage>
        <taxon>Bacteria</taxon>
        <taxon>Bacillati</taxon>
        <taxon>Bacillota</taxon>
        <taxon>Clostridia</taxon>
        <taxon>Eubacteriales</taxon>
        <taxon>Clostridiaceae</taxon>
        <taxon>Caloramator</taxon>
    </lineage>
</organism>
<evidence type="ECO:0000256" key="1">
    <source>
        <dbReference type="ARBA" id="ARBA00023015"/>
    </source>
</evidence>
<dbReference type="PROSITE" id="PS50043">
    <property type="entry name" value="HTH_LUXR_2"/>
    <property type="match status" value="1"/>
</dbReference>
<evidence type="ECO:0000313" key="6">
    <source>
        <dbReference type="Proteomes" id="UP000190105"/>
    </source>
</evidence>
<dbReference type="SUPFAM" id="SSF46894">
    <property type="entry name" value="C-terminal effector domain of the bipartite response regulators"/>
    <property type="match status" value="1"/>
</dbReference>
<dbReference type="Pfam" id="PF00196">
    <property type="entry name" value="GerE"/>
    <property type="match status" value="1"/>
</dbReference>
<dbReference type="STRING" id="1147123.SAMN05443428_1068"/>
<dbReference type="GO" id="GO:0003677">
    <property type="term" value="F:DNA binding"/>
    <property type="evidence" value="ECO:0007669"/>
    <property type="project" value="UniProtKB-KW"/>
</dbReference>
<keyword evidence="3" id="KW-0804">Transcription</keyword>
<keyword evidence="1" id="KW-0805">Transcription regulation</keyword>
<dbReference type="Gene3D" id="1.10.10.10">
    <property type="entry name" value="Winged helix-like DNA-binding domain superfamily/Winged helix DNA-binding domain"/>
    <property type="match status" value="1"/>
</dbReference>
<dbReference type="PANTHER" id="PTHR44688:SF16">
    <property type="entry name" value="DNA-BINDING TRANSCRIPTIONAL ACTIVATOR DEVR_DOSR"/>
    <property type="match status" value="1"/>
</dbReference>
<dbReference type="CDD" id="cd06170">
    <property type="entry name" value="LuxR_C_like"/>
    <property type="match status" value="1"/>
</dbReference>
<accession>A0A1T4X424</accession>
<keyword evidence="2" id="KW-0238">DNA-binding</keyword>
<evidence type="ECO:0000256" key="3">
    <source>
        <dbReference type="ARBA" id="ARBA00023163"/>
    </source>
</evidence>
<dbReference type="OrthoDB" id="9779069at2"/>
<name>A0A1T4X424_9CLOT</name>
<evidence type="ECO:0000259" key="4">
    <source>
        <dbReference type="PROSITE" id="PS50043"/>
    </source>
</evidence>
<sequence>MRYENIGDINFFSEMAEHQISAREFFSCVLLDSLDRNFGLKNVLICYFDKYGKFLSWTSQKGVMKDCEEHPYRNFFANDVIRYKVYQDAVRDRLTYFNVIPRLYKSTDIISSVDYNHSAYVRFIEENFNAHYSVTMAFGINAYIQVVFFKPIENGDFTDEEIEVLNKIYVYVANSYKNFKKYEQAKIVSNIQSEIIASGEKAYLVTDDFMHIMSYNETASNYLKDILGPTITEEISSTKPCTWLPFLLGSEEDNVGENRVQIRVIKDYIFKIYTYDQSYSNGIIDRYHWITISMKEEGKGSDNLGTRLPLTQAEQRVAELMYKGLTYKAIADELVISYHTVKKHVQNIYTKCGVKSRFQLYKWLENKEQ</sequence>
<evidence type="ECO:0000313" key="5">
    <source>
        <dbReference type="EMBL" id="SKA84380.1"/>
    </source>
</evidence>
<dbReference type="InterPro" id="IPR036388">
    <property type="entry name" value="WH-like_DNA-bd_sf"/>
</dbReference>
<proteinExistence type="predicted"/>
<dbReference type="AlphaFoldDB" id="A0A1T4X424"/>
<protein>
    <submittedName>
        <fullName evidence="5">Regulatory protein, luxR family</fullName>
    </submittedName>
</protein>
<dbReference type="Proteomes" id="UP000190105">
    <property type="component" value="Unassembled WGS sequence"/>
</dbReference>
<gene>
    <name evidence="5" type="ORF">SAMN05443428_1068</name>
</gene>
<feature type="domain" description="HTH luxR-type" evidence="4">
    <location>
        <begin position="303"/>
        <end position="368"/>
    </location>
</feature>
<dbReference type="SMART" id="SM00421">
    <property type="entry name" value="HTH_LUXR"/>
    <property type="match status" value="1"/>
</dbReference>
<dbReference type="PANTHER" id="PTHR44688">
    <property type="entry name" value="DNA-BINDING TRANSCRIPTIONAL ACTIVATOR DEVR_DOSR"/>
    <property type="match status" value="1"/>
</dbReference>
<dbReference type="PROSITE" id="PS00622">
    <property type="entry name" value="HTH_LUXR_1"/>
    <property type="match status" value="1"/>
</dbReference>
<dbReference type="PRINTS" id="PR00038">
    <property type="entry name" value="HTHLUXR"/>
</dbReference>
<dbReference type="InterPro" id="IPR000792">
    <property type="entry name" value="Tscrpt_reg_LuxR_C"/>
</dbReference>
<evidence type="ECO:0000256" key="2">
    <source>
        <dbReference type="ARBA" id="ARBA00023125"/>
    </source>
</evidence>
<keyword evidence="6" id="KW-1185">Reference proteome</keyword>
<dbReference type="EMBL" id="FUYH01000006">
    <property type="protein sequence ID" value="SKA84380.1"/>
    <property type="molecule type" value="Genomic_DNA"/>
</dbReference>
<dbReference type="InterPro" id="IPR016032">
    <property type="entry name" value="Sig_transdc_resp-reg_C-effctor"/>
</dbReference>